<accession>A0A1U9NJ54</accession>
<proteinExistence type="predicted"/>
<evidence type="ECO:0000313" key="3">
    <source>
        <dbReference type="Proteomes" id="UP000189674"/>
    </source>
</evidence>
<feature type="region of interest" description="Disordered" evidence="1">
    <location>
        <begin position="104"/>
        <end position="133"/>
    </location>
</feature>
<dbReference type="KEGG" id="alus:STSP2_01115"/>
<dbReference type="AlphaFoldDB" id="A0A1U9NJ54"/>
<keyword evidence="3" id="KW-1185">Reference proteome</keyword>
<feature type="compositionally biased region" description="Basic and acidic residues" evidence="1">
    <location>
        <begin position="115"/>
        <end position="125"/>
    </location>
</feature>
<reference evidence="3" key="1">
    <citation type="submission" date="2017-02" db="EMBL/GenBank/DDBJ databases">
        <title>Comparative genomics and description of representatives of a novel lineage of planctomycetes thriving in anoxic sediments.</title>
        <authorList>
            <person name="Spring S."/>
            <person name="Bunk B."/>
            <person name="Sproer C."/>
        </authorList>
    </citation>
    <scope>NUCLEOTIDE SEQUENCE [LARGE SCALE GENOMIC DNA]</scope>
    <source>
        <strain evidence="3">ST-NAGAB-D1</strain>
    </source>
</reference>
<evidence type="ECO:0000256" key="1">
    <source>
        <dbReference type="SAM" id="MobiDB-lite"/>
    </source>
</evidence>
<gene>
    <name evidence="2" type="ORF">STSP2_01115</name>
</gene>
<dbReference type="RefSeq" id="WP_146660574.1">
    <property type="nucleotide sequence ID" value="NZ_CP019791.1"/>
</dbReference>
<evidence type="ECO:0000313" key="2">
    <source>
        <dbReference type="EMBL" id="AQT67963.1"/>
    </source>
</evidence>
<name>A0A1U9NJ54_9BACT</name>
<dbReference type="OrthoDB" id="285475at2"/>
<dbReference type="EMBL" id="CP019791">
    <property type="protein sequence ID" value="AQT67963.1"/>
    <property type="molecule type" value="Genomic_DNA"/>
</dbReference>
<sequence length="133" mass="15329">MSYKITRKLHFECGRRTKKKIAVGEKPKRPKARTPRVSKLMALAIYFDKMLNDGHIKSMAEIARRGFVTRARMTQIMNLLLLAPDIQEEILCLPETTEGLDPVSTKEAVSLASEPDWHKQREKWGESFGRNME</sequence>
<protein>
    <submittedName>
        <fullName evidence="2">Uncharacterized protein</fullName>
    </submittedName>
</protein>
<dbReference type="STRING" id="1936003.STSP2_01115"/>
<dbReference type="Proteomes" id="UP000189674">
    <property type="component" value="Chromosome"/>
</dbReference>
<organism evidence="2 3">
    <name type="scientific">Anaerohalosphaera lusitana</name>
    <dbReference type="NCBI Taxonomy" id="1936003"/>
    <lineage>
        <taxon>Bacteria</taxon>
        <taxon>Pseudomonadati</taxon>
        <taxon>Planctomycetota</taxon>
        <taxon>Phycisphaerae</taxon>
        <taxon>Sedimentisphaerales</taxon>
        <taxon>Anaerohalosphaeraceae</taxon>
        <taxon>Anaerohalosphaera</taxon>
    </lineage>
</organism>